<dbReference type="Pfam" id="PF07690">
    <property type="entry name" value="MFS_1"/>
    <property type="match status" value="1"/>
</dbReference>
<sequence length="512" mass="54418">MAAQPPPSTVPAAAPQQAEPLVKVYRRRWLLLALFVAVIGLNAAPWLQYCVIEDVTTAYYGVSGTMVEWTSLVFNVTAMLLAFPAAWLLDQYGLRRNLLIGAGGTALGMWLKVAGCWQGGYWITLLGQVVVSASTNFVISSPARFAAVWFPANEVSTALGAGLFGQMGGISLGCALAPLTARADWSDEDIFWGFMRLNLSLAVVGTLLLLAVICLFQDAPPLPPSPAQAAAKAAAEAAAKASAQSLASTQTQASDQPLTASTSSEFVASMRRICSNMHFMVLLVSYTLIVSVFIAVNTLLNRFVTHFFKDASADAGFLATLMTLTGMGGIVVVSTALDRTKWFKELSVALYAGSLATCVLYTVTLSKGSMHAVYWVSAAMGAFMSGFFVAGFEMAAELTYPEPEGNPTSFINWMFQPFALSTTLAYSQLFEDLGADAANYFLCGLLALGLVAAMAIPRKYNRLHAEKALASLAKDAKDKDDKEQVKVPMPPPPAAPSPPSPPAAPSPQPPPV</sequence>
<evidence type="ECO:0000313" key="8">
    <source>
        <dbReference type="RefSeq" id="XP_034255016.1"/>
    </source>
</evidence>
<feature type="transmembrane region" description="Helical" evidence="6">
    <location>
        <begin position="199"/>
        <end position="216"/>
    </location>
</feature>
<reference evidence="8" key="1">
    <citation type="submission" date="2025-08" db="UniProtKB">
        <authorList>
            <consortium name="RefSeq"/>
        </authorList>
    </citation>
    <scope>IDENTIFICATION</scope>
    <source>
        <tissue evidence="8">Total insect</tissue>
    </source>
</reference>
<dbReference type="InterPro" id="IPR049680">
    <property type="entry name" value="FLVCR1-2_SLC49-like"/>
</dbReference>
<feature type="transmembrane region" description="Helical" evidence="6">
    <location>
        <begin position="159"/>
        <end position="179"/>
    </location>
</feature>
<evidence type="ECO:0000256" key="2">
    <source>
        <dbReference type="ARBA" id="ARBA00022692"/>
    </source>
</evidence>
<dbReference type="GO" id="GO:0016020">
    <property type="term" value="C:membrane"/>
    <property type="evidence" value="ECO:0007669"/>
    <property type="project" value="UniProtKB-SubCell"/>
</dbReference>
<feature type="transmembrane region" description="Helical" evidence="6">
    <location>
        <begin position="348"/>
        <end position="366"/>
    </location>
</feature>
<dbReference type="OrthoDB" id="422206at2759"/>
<name>A0A6P9AHP9_THRPL</name>
<feature type="transmembrane region" description="Helical" evidence="6">
    <location>
        <begin position="279"/>
        <end position="300"/>
    </location>
</feature>
<dbReference type="GO" id="GO:0020037">
    <property type="term" value="F:heme binding"/>
    <property type="evidence" value="ECO:0007669"/>
    <property type="project" value="TreeGrafter"/>
</dbReference>
<evidence type="ECO:0000256" key="3">
    <source>
        <dbReference type="ARBA" id="ARBA00022989"/>
    </source>
</evidence>
<dbReference type="InParanoid" id="A0A6P9AHP9"/>
<dbReference type="InterPro" id="IPR036259">
    <property type="entry name" value="MFS_trans_sf"/>
</dbReference>
<feature type="compositionally biased region" description="Basic and acidic residues" evidence="5">
    <location>
        <begin position="474"/>
        <end position="485"/>
    </location>
</feature>
<evidence type="ECO:0000256" key="4">
    <source>
        <dbReference type="ARBA" id="ARBA00023136"/>
    </source>
</evidence>
<evidence type="ECO:0000256" key="5">
    <source>
        <dbReference type="SAM" id="MobiDB-lite"/>
    </source>
</evidence>
<feature type="region of interest" description="Disordered" evidence="5">
    <location>
        <begin position="473"/>
        <end position="512"/>
    </location>
</feature>
<dbReference type="GeneID" id="117653455"/>
<protein>
    <submittedName>
        <fullName evidence="8">Feline leukemia virus subgroup C receptor-related protein 2-like</fullName>
    </submittedName>
</protein>
<keyword evidence="7" id="KW-1185">Reference proteome</keyword>
<dbReference type="Proteomes" id="UP000515158">
    <property type="component" value="Unplaced"/>
</dbReference>
<dbReference type="GO" id="GO:0015232">
    <property type="term" value="F:heme transmembrane transporter activity"/>
    <property type="evidence" value="ECO:0007669"/>
    <property type="project" value="TreeGrafter"/>
</dbReference>
<evidence type="ECO:0000313" key="7">
    <source>
        <dbReference type="Proteomes" id="UP000515158"/>
    </source>
</evidence>
<evidence type="ECO:0000256" key="6">
    <source>
        <dbReference type="SAM" id="Phobius"/>
    </source>
</evidence>
<keyword evidence="4 6" id="KW-0472">Membrane</keyword>
<feature type="transmembrane region" description="Helical" evidence="6">
    <location>
        <begin position="372"/>
        <end position="396"/>
    </location>
</feature>
<dbReference type="InterPro" id="IPR011701">
    <property type="entry name" value="MFS"/>
</dbReference>
<gene>
    <name evidence="8" type="primary">LOC117653455</name>
</gene>
<dbReference type="RefSeq" id="XP_034255016.1">
    <property type="nucleotide sequence ID" value="XM_034399125.1"/>
</dbReference>
<keyword evidence="3 6" id="KW-1133">Transmembrane helix</keyword>
<organism evidence="8">
    <name type="scientific">Thrips palmi</name>
    <name type="common">Melon thrips</name>
    <dbReference type="NCBI Taxonomy" id="161013"/>
    <lineage>
        <taxon>Eukaryota</taxon>
        <taxon>Metazoa</taxon>
        <taxon>Ecdysozoa</taxon>
        <taxon>Arthropoda</taxon>
        <taxon>Hexapoda</taxon>
        <taxon>Insecta</taxon>
        <taxon>Pterygota</taxon>
        <taxon>Neoptera</taxon>
        <taxon>Paraneoptera</taxon>
        <taxon>Thysanoptera</taxon>
        <taxon>Terebrantia</taxon>
        <taxon>Thripoidea</taxon>
        <taxon>Thripidae</taxon>
        <taxon>Thrips</taxon>
    </lineage>
</organism>
<dbReference type="GO" id="GO:0097037">
    <property type="term" value="P:heme export"/>
    <property type="evidence" value="ECO:0007669"/>
    <property type="project" value="TreeGrafter"/>
</dbReference>
<feature type="compositionally biased region" description="Pro residues" evidence="5">
    <location>
        <begin position="488"/>
        <end position="512"/>
    </location>
</feature>
<dbReference type="SUPFAM" id="SSF103473">
    <property type="entry name" value="MFS general substrate transporter"/>
    <property type="match status" value="1"/>
</dbReference>
<accession>A0A6P9AHP9</accession>
<proteinExistence type="predicted"/>
<dbReference type="AlphaFoldDB" id="A0A6P9AHP9"/>
<feature type="transmembrane region" description="Helical" evidence="6">
    <location>
        <begin position="69"/>
        <end position="89"/>
    </location>
</feature>
<dbReference type="KEGG" id="tpal:117653455"/>
<dbReference type="PANTHER" id="PTHR10924:SF4">
    <property type="entry name" value="GH15861P"/>
    <property type="match status" value="1"/>
</dbReference>
<dbReference type="Gene3D" id="1.20.1250.20">
    <property type="entry name" value="MFS general substrate transporter like domains"/>
    <property type="match status" value="1"/>
</dbReference>
<feature type="transmembrane region" description="Helical" evidence="6">
    <location>
        <begin position="438"/>
        <end position="457"/>
    </location>
</feature>
<dbReference type="PANTHER" id="PTHR10924">
    <property type="entry name" value="MAJOR FACILITATOR SUPERFAMILY PROTEIN-RELATED"/>
    <property type="match status" value="1"/>
</dbReference>
<feature type="transmembrane region" description="Helical" evidence="6">
    <location>
        <begin position="408"/>
        <end position="426"/>
    </location>
</feature>
<comment type="subcellular location">
    <subcellularLocation>
        <location evidence="1">Membrane</location>
        <topology evidence="1">Multi-pass membrane protein</topology>
    </subcellularLocation>
</comment>
<keyword evidence="2 6" id="KW-0812">Transmembrane</keyword>
<feature type="transmembrane region" description="Helical" evidence="6">
    <location>
        <begin position="315"/>
        <end position="336"/>
    </location>
</feature>
<evidence type="ECO:0000256" key="1">
    <source>
        <dbReference type="ARBA" id="ARBA00004141"/>
    </source>
</evidence>
<feature type="transmembrane region" description="Helical" evidence="6">
    <location>
        <begin position="29"/>
        <end position="49"/>
    </location>
</feature>